<dbReference type="GO" id="GO:0016491">
    <property type="term" value="F:oxidoreductase activity"/>
    <property type="evidence" value="ECO:0007669"/>
    <property type="project" value="UniProtKB-KW"/>
</dbReference>
<dbReference type="GeneID" id="87827448"/>
<feature type="signal peptide" evidence="6">
    <location>
        <begin position="1"/>
        <end position="18"/>
    </location>
</feature>
<dbReference type="InterPro" id="IPR016166">
    <property type="entry name" value="FAD-bd_PCMH"/>
</dbReference>
<dbReference type="PANTHER" id="PTHR42973">
    <property type="entry name" value="BINDING OXIDOREDUCTASE, PUTATIVE (AFU_ORTHOLOGUE AFUA_1G17690)-RELATED"/>
    <property type="match status" value="1"/>
</dbReference>
<dbReference type="PROSITE" id="PS51387">
    <property type="entry name" value="FAD_PCMH"/>
    <property type="match status" value="1"/>
</dbReference>
<dbReference type="PANTHER" id="PTHR42973:SF39">
    <property type="entry name" value="FAD-BINDING PCMH-TYPE DOMAIN-CONTAINING PROTEIN"/>
    <property type="match status" value="1"/>
</dbReference>
<dbReference type="SUPFAM" id="SSF56176">
    <property type="entry name" value="FAD-binding/transporter-associated domain-like"/>
    <property type="match status" value="1"/>
</dbReference>
<name>A0AAN6TWF4_9PEZI</name>
<dbReference type="Gene3D" id="3.30.465.10">
    <property type="match status" value="1"/>
</dbReference>
<dbReference type="GO" id="GO:0071949">
    <property type="term" value="F:FAD binding"/>
    <property type="evidence" value="ECO:0007669"/>
    <property type="project" value="InterPro"/>
</dbReference>
<evidence type="ECO:0000256" key="2">
    <source>
        <dbReference type="ARBA" id="ARBA00005466"/>
    </source>
</evidence>
<evidence type="ECO:0000259" key="7">
    <source>
        <dbReference type="PROSITE" id="PS51387"/>
    </source>
</evidence>
<keyword evidence="5" id="KW-0560">Oxidoreductase</keyword>
<comment type="similarity">
    <text evidence="2">Belongs to the oxygen-dependent FAD-linked oxidoreductase family.</text>
</comment>
<evidence type="ECO:0000313" key="8">
    <source>
        <dbReference type="EMBL" id="KAK4121156.1"/>
    </source>
</evidence>
<proteinExistence type="inferred from homology"/>
<gene>
    <name evidence="8" type="ORF">N657DRAFT_623304</name>
</gene>
<evidence type="ECO:0000256" key="4">
    <source>
        <dbReference type="ARBA" id="ARBA00022827"/>
    </source>
</evidence>
<dbReference type="Pfam" id="PF08031">
    <property type="entry name" value="BBE"/>
    <property type="match status" value="1"/>
</dbReference>
<reference evidence="8" key="2">
    <citation type="submission" date="2023-05" db="EMBL/GenBank/DDBJ databases">
        <authorList>
            <consortium name="Lawrence Berkeley National Laboratory"/>
            <person name="Steindorff A."/>
            <person name="Hensen N."/>
            <person name="Bonometti L."/>
            <person name="Westerberg I."/>
            <person name="Brannstrom I.O."/>
            <person name="Guillou S."/>
            <person name="Cros-Aarteil S."/>
            <person name="Calhoun S."/>
            <person name="Haridas S."/>
            <person name="Kuo A."/>
            <person name="Mondo S."/>
            <person name="Pangilinan J."/>
            <person name="Riley R."/>
            <person name="Labutti K."/>
            <person name="Andreopoulos B."/>
            <person name="Lipzen A."/>
            <person name="Chen C."/>
            <person name="Yanf M."/>
            <person name="Daum C."/>
            <person name="Ng V."/>
            <person name="Clum A."/>
            <person name="Ohm R."/>
            <person name="Martin F."/>
            <person name="Silar P."/>
            <person name="Natvig D."/>
            <person name="Lalanne C."/>
            <person name="Gautier V."/>
            <person name="Ament-Velasquez S.L."/>
            <person name="Kruys A."/>
            <person name="Hutchinson M.I."/>
            <person name="Powell A.J."/>
            <person name="Barry K."/>
            <person name="Miller A.N."/>
            <person name="Grigoriev I.V."/>
            <person name="Debuchy R."/>
            <person name="Gladieux P."/>
            <person name="Thoren M.H."/>
            <person name="Johannesson H."/>
        </authorList>
    </citation>
    <scope>NUCLEOTIDE SEQUENCE</scope>
    <source>
        <strain evidence="8">CBS 731.68</strain>
    </source>
</reference>
<dbReference type="Gene3D" id="3.40.462.20">
    <property type="match status" value="1"/>
</dbReference>
<dbReference type="EMBL" id="MU853234">
    <property type="protein sequence ID" value="KAK4121156.1"/>
    <property type="molecule type" value="Genomic_DNA"/>
</dbReference>
<feature type="domain" description="FAD-binding PCMH-type" evidence="7">
    <location>
        <begin position="57"/>
        <end position="229"/>
    </location>
</feature>
<sequence length="494" mass="54239">MRAILLFTFGLLTPYVLGKTIVSRADIETCLTSFGVPIDIKGTADWKRDAAPFNLRVPYIPVAISVPTTIEHIQKSVICATALGIKVSAKSGGHSYASFGLGGEDGHLVVELDRMYNVTMGEDDIAIVQPGVRLGHLATELATKYGRAVAHGTCPGVGISGHFLHGGFGFSSHTHGLALDAVVGATVVLADGSIVETSERQNPDLFWALRGAGSNFGIVASWRLKTFMAPTTLSWFSVSLGWNHSTAVAGLEALENYVTNAMPGELNFRLSDRSQGRPGMEGLYYGTEAQMRAAVIPLLEKAAPLGIITASGTVDWLQATVHYSHSDNVDRITPSTQETFFAKSLTLKGLHGNPAQNLVDYWFNNATQMTERNWWFQLDIHGGKNSAITRVSKDQTAYAHRDKLYIVQFYDRVSQGVYPPEGILFLNGWVDAVTSTLTPDDWGMYINYADTTLDRETAQRVYYGSNLRRLQEIKAKYDPMELFYYPQSIKPLLL</sequence>
<dbReference type="AlphaFoldDB" id="A0AAN6TWF4"/>
<organism evidence="8 9">
    <name type="scientific">Parathielavia appendiculata</name>
    <dbReference type="NCBI Taxonomy" id="2587402"/>
    <lineage>
        <taxon>Eukaryota</taxon>
        <taxon>Fungi</taxon>
        <taxon>Dikarya</taxon>
        <taxon>Ascomycota</taxon>
        <taxon>Pezizomycotina</taxon>
        <taxon>Sordariomycetes</taxon>
        <taxon>Sordariomycetidae</taxon>
        <taxon>Sordariales</taxon>
        <taxon>Chaetomiaceae</taxon>
        <taxon>Parathielavia</taxon>
    </lineage>
</organism>
<comment type="cofactor">
    <cofactor evidence="1">
        <name>FAD</name>
        <dbReference type="ChEBI" id="CHEBI:57692"/>
    </cofactor>
</comment>
<accession>A0AAN6TWF4</accession>
<evidence type="ECO:0000256" key="1">
    <source>
        <dbReference type="ARBA" id="ARBA00001974"/>
    </source>
</evidence>
<dbReference type="RefSeq" id="XP_062644927.1">
    <property type="nucleotide sequence ID" value="XM_062790678.1"/>
</dbReference>
<protein>
    <submittedName>
        <fullName evidence="8">Glucooligosaccharide oxidase</fullName>
    </submittedName>
</protein>
<dbReference type="InterPro" id="IPR006094">
    <property type="entry name" value="Oxid_FAD_bind_N"/>
</dbReference>
<evidence type="ECO:0000256" key="6">
    <source>
        <dbReference type="SAM" id="SignalP"/>
    </source>
</evidence>
<evidence type="ECO:0000313" key="9">
    <source>
        <dbReference type="Proteomes" id="UP001302602"/>
    </source>
</evidence>
<dbReference type="Proteomes" id="UP001302602">
    <property type="component" value="Unassembled WGS sequence"/>
</dbReference>
<keyword evidence="4" id="KW-0274">FAD</keyword>
<comment type="caution">
    <text evidence="8">The sequence shown here is derived from an EMBL/GenBank/DDBJ whole genome shotgun (WGS) entry which is preliminary data.</text>
</comment>
<reference evidence="8" key="1">
    <citation type="journal article" date="2023" name="Mol. Phylogenet. Evol.">
        <title>Genome-scale phylogeny and comparative genomics of the fungal order Sordariales.</title>
        <authorList>
            <person name="Hensen N."/>
            <person name="Bonometti L."/>
            <person name="Westerberg I."/>
            <person name="Brannstrom I.O."/>
            <person name="Guillou S."/>
            <person name="Cros-Aarteil S."/>
            <person name="Calhoun S."/>
            <person name="Haridas S."/>
            <person name="Kuo A."/>
            <person name="Mondo S."/>
            <person name="Pangilinan J."/>
            <person name="Riley R."/>
            <person name="LaButti K."/>
            <person name="Andreopoulos B."/>
            <person name="Lipzen A."/>
            <person name="Chen C."/>
            <person name="Yan M."/>
            <person name="Daum C."/>
            <person name="Ng V."/>
            <person name="Clum A."/>
            <person name="Steindorff A."/>
            <person name="Ohm R.A."/>
            <person name="Martin F."/>
            <person name="Silar P."/>
            <person name="Natvig D.O."/>
            <person name="Lalanne C."/>
            <person name="Gautier V."/>
            <person name="Ament-Velasquez S.L."/>
            <person name="Kruys A."/>
            <person name="Hutchinson M.I."/>
            <person name="Powell A.J."/>
            <person name="Barry K."/>
            <person name="Miller A.N."/>
            <person name="Grigoriev I.V."/>
            <person name="Debuchy R."/>
            <person name="Gladieux P."/>
            <person name="Hiltunen Thoren M."/>
            <person name="Johannesson H."/>
        </authorList>
    </citation>
    <scope>NUCLEOTIDE SEQUENCE</scope>
    <source>
        <strain evidence="8">CBS 731.68</strain>
    </source>
</reference>
<dbReference type="Pfam" id="PF01565">
    <property type="entry name" value="FAD_binding_4"/>
    <property type="match status" value="1"/>
</dbReference>
<evidence type="ECO:0000256" key="3">
    <source>
        <dbReference type="ARBA" id="ARBA00022630"/>
    </source>
</evidence>
<dbReference type="InterPro" id="IPR016169">
    <property type="entry name" value="FAD-bd_PCMH_sub2"/>
</dbReference>
<keyword evidence="3" id="KW-0285">Flavoprotein</keyword>
<feature type="chain" id="PRO_5042844967" evidence="6">
    <location>
        <begin position="19"/>
        <end position="494"/>
    </location>
</feature>
<dbReference type="InterPro" id="IPR050416">
    <property type="entry name" value="FAD-linked_Oxidoreductase"/>
</dbReference>
<keyword evidence="6" id="KW-0732">Signal</keyword>
<dbReference type="InterPro" id="IPR012951">
    <property type="entry name" value="BBE"/>
</dbReference>
<keyword evidence="9" id="KW-1185">Reference proteome</keyword>
<evidence type="ECO:0000256" key="5">
    <source>
        <dbReference type="ARBA" id="ARBA00023002"/>
    </source>
</evidence>
<dbReference type="InterPro" id="IPR036318">
    <property type="entry name" value="FAD-bd_PCMH-like_sf"/>
</dbReference>